<dbReference type="STRING" id="3821.A0A151R7I0"/>
<dbReference type="Pfam" id="PF03215">
    <property type="entry name" value="Rad17"/>
    <property type="match status" value="1"/>
</dbReference>
<dbReference type="InterPro" id="IPR047854">
    <property type="entry name" value="RFC_lid"/>
</dbReference>
<keyword evidence="4" id="KW-0227">DNA damage</keyword>
<accession>A0A151R7I0</accession>
<sequence length="603" mass="67639">MAKRSCVVVLSSDDEDASNVSSSNSRRRNAKNKSTSSRGKKRARGSASRSRLSKLHEIDLFGDDFNEVFTGSKVSAGTQRSYSDELWVDKYKPHSLDELAVHKKKVKALIPKFLILVEEVKMWFEERLKPSKAGYSNNVLVISGQAGIGKSVSIHVIASYLGAIVYGWNTPTPVIWQEHLHNSGTGTQYTSKLDEFESFVDRVRKYGLLLNSHSGESKPSIILLIDDLPMINGKPAFGRVKDCLHLLVNSIQIPTAILFTDYGNADSADYNARCLEELKLSLESSGACKVAFNPITVNTMKKILFRICQMEHCDVTDEHVDLIAKTSGGDIRHAITSLQFFCVKPTLVHSLAPPTCSRGALKEESTKPVRSDDGYSLHFGRDETLSLFHALGKFLHNKRETGVATEYDQDGFLIRERLSRLPLKMDVPEKILCQAHVQPGPVADFLHENVLDFLNDEAIDDAWTLSSYLSDADILLAKHRGMLCSYNEAESVLQSAAASISVRGVLFGNSHPLSSRWHAIRRPQLWHVEKASLYKNEVDRLRIPACRRFSSYHTSIMATEYMPMLKLLGNRACDDLEMEDFDFDKMDLDEQSRGTSDDDIEDW</sequence>
<evidence type="ECO:0000256" key="5">
    <source>
        <dbReference type="ARBA" id="ARBA00022840"/>
    </source>
</evidence>
<evidence type="ECO:0000256" key="1">
    <source>
        <dbReference type="ARBA" id="ARBA00004123"/>
    </source>
</evidence>
<dbReference type="GO" id="GO:0005634">
    <property type="term" value="C:nucleus"/>
    <property type="evidence" value="ECO:0007669"/>
    <property type="project" value="UniProtKB-SubCell"/>
</dbReference>
<dbReference type="GO" id="GO:0006281">
    <property type="term" value="P:DNA repair"/>
    <property type="evidence" value="ECO:0007669"/>
    <property type="project" value="InterPro"/>
</dbReference>
<feature type="region of interest" description="Disordered" evidence="8">
    <location>
        <begin position="1"/>
        <end position="51"/>
    </location>
</feature>
<dbReference type="CDD" id="cd18140">
    <property type="entry name" value="HLD_clamp_RFC"/>
    <property type="match status" value="1"/>
</dbReference>
<dbReference type="Proteomes" id="UP000075243">
    <property type="component" value="Unassembled WGS sequence"/>
</dbReference>
<name>A0A151R7I0_CAJCA</name>
<keyword evidence="7" id="KW-0131">Cell cycle</keyword>
<evidence type="ECO:0000256" key="2">
    <source>
        <dbReference type="ARBA" id="ARBA00006168"/>
    </source>
</evidence>
<protein>
    <submittedName>
        <fullName evidence="9">Cell cycle checkpoint protein RAD17</fullName>
    </submittedName>
</protein>
<dbReference type="Gene3D" id="3.40.50.300">
    <property type="entry name" value="P-loop containing nucleotide triphosphate hydrolases"/>
    <property type="match status" value="1"/>
</dbReference>
<reference evidence="9" key="1">
    <citation type="journal article" date="2012" name="Nat. Biotechnol.">
        <title>Draft genome sequence of pigeonpea (Cajanus cajan), an orphan legume crop of resource-poor farmers.</title>
        <authorList>
            <person name="Varshney R.K."/>
            <person name="Chen W."/>
            <person name="Li Y."/>
            <person name="Bharti A.K."/>
            <person name="Saxena R.K."/>
            <person name="Schlueter J.A."/>
            <person name="Donoghue M.T."/>
            <person name="Azam S."/>
            <person name="Fan G."/>
            <person name="Whaley A.M."/>
            <person name="Farmer A.D."/>
            <person name="Sheridan J."/>
            <person name="Iwata A."/>
            <person name="Tuteja R."/>
            <person name="Penmetsa R.V."/>
            <person name="Wu W."/>
            <person name="Upadhyaya H.D."/>
            <person name="Yang S.P."/>
            <person name="Shah T."/>
            <person name="Saxena K.B."/>
            <person name="Michael T."/>
            <person name="McCombie W.R."/>
            <person name="Yang B."/>
            <person name="Zhang G."/>
            <person name="Yang H."/>
            <person name="Wang J."/>
            <person name="Spillane C."/>
            <person name="Cook D.R."/>
            <person name="May G.D."/>
            <person name="Xu X."/>
            <person name="Jackson S.A."/>
        </authorList>
    </citation>
    <scope>NUCLEOTIDE SEQUENCE [LARGE SCALE GENOMIC DNA]</scope>
</reference>
<proteinExistence type="inferred from homology"/>
<dbReference type="GO" id="GO:0003689">
    <property type="term" value="F:DNA clamp loader activity"/>
    <property type="evidence" value="ECO:0007669"/>
    <property type="project" value="TreeGrafter"/>
</dbReference>
<dbReference type="InterPro" id="IPR027417">
    <property type="entry name" value="P-loop_NTPase"/>
</dbReference>
<dbReference type="OMA" id="YNCLKMA"/>
<dbReference type="AlphaFoldDB" id="A0A151R7I0"/>
<evidence type="ECO:0000313" key="10">
    <source>
        <dbReference type="Proteomes" id="UP000075243"/>
    </source>
</evidence>
<evidence type="ECO:0000256" key="8">
    <source>
        <dbReference type="SAM" id="MobiDB-lite"/>
    </source>
</evidence>
<dbReference type="InterPro" id="IPR004582">
    <property type="entry name" value="Checkpoint_prot_Rad17_Rad24"/>
</dbReference>
<evidence type="ECO:0000256" key="7">
    <source>
        <dbReference type="ARBA" id="ARBA00023306"/>
    </source>
</evidence>
<evidence type="ECO:0000313" key="9">
    <source>
        <dbReference type="EMBL" id="KYP38594.1"/>
    </source>
</evidence>
<comment type="similarity">
    <text evidence="2">Belongs to the rad17/RAD24 family.</text>
</comment>
<keyword evidence="3" id="KW-0547">Nucleotide-binding</keyword>
<keyword evidence="6" id="KW-0539">Nucleus</keyword>
<dbReference type="GO" id="GO:0033314">
    <property type="term" value="P:mitotic DNA replication checkpoint signaling"/>
    <property type="evidence" value="ECO:0007669"/>
    <property type="project" value="TreeGrafter"/>
</dbReference>
<comment type="subcellular location">
    <subcellularLocation>
        <location evidence="1">Nucleus</location>
    </subcellularLocation>
</comment>
<evidence type="ECO:0000256" key="3">
    <source>
        <dbReference type="ARBA" id="ARBA00022741"/>
    </source>
</evidence>
<evidence type="ECO:0000256" key="6">
    <source>
        <dbReference type="ARBA" id="ARBA00023242"/>
    </source>
</evidence>
<dbReference type="Gene3D" id="1.10.8.60">
    <property type="match status" value="1"/>
</dbReference>
<evidence type="ECO:0000256" key="4">
    <source>
        <dbReference type="ARBA" id="ARBA00022763"/>
    </source>
</evidence>
<dbReference type="GO" id="GO:0005524">
    <property type="term" value="F:ATP binding"/>
    <property type="evidence" value="ECO:0007669"/>
    <property type="project" value="UniProtKB-KW"/>
</dbReference>
<dbReference type="FunFam" id="3.40.50.300:FF:001661">
    <property type="entry name" value="RAD17 checkpoint clamp loader component"/>
    <property type="match status" value="1"/>
</dbReference>
<dbReference type="PANTHER" id="PTHR12172:SF0">
    <property type="entry name" value="CELL CYCLE CHECKPOINT PROTEIN RAD17"/>
    <property type="match status" value="1"/>
</dbReference>
<keyword evidence="10" id="KW-1185">Reference proteome</keyword>
<dbReference type="SUPFAM" id="SSF52540">
    <property type="entry name" value="P-loop containing nucleoside triphosphate hydrolases"/>
    <property type="match status" value="1"/>
</dbReference>
<gene>
    <name evidence="9" type="ORF">KK1_040162</name>
</gene>
<dbReference type="Gramene" id="C.cajan_39078.t">
    <property type="protein sequence ID" value="C.cajan_39078.t"/>
    <property type="gene ID" value="C.cajan_39078"/>
</dbReference>
<dbReference type="GO" id="GO:0000077">
    <property type="term" value="P:DNA damage checkpoint signaling"/>
    <property type="evidence" value="ECO:0007669"/>
    <property type="project" value="TreeGrafter"/>
</dbReference>
<organism evidence="9 10">
    <name type="scientific">Cajanus cajan</name>
    <name type="common">Pigeon pea</name>
    <name type="synonym">Cajanus indicus</name>
    <dbReference type="NCBI Taxonomy" id="3821"/>
    <lineage>
        <taxon>Eukaryota</taxon>
        <taxon>Viridiplantae</taxon>
        <taxon>Streptophyta</taxon>
        <taxon>Embryophyta</taxon>
        <taxon>Tracheophyta</taxon>
        <taxon>Spermatophyta</taxon>
        <taxon>Magnoliopsida</taxon>
        <taxon>eudicotyledons</taxon>
        <taxon>Gunneridae</taxon>
        <taxon>Pentapetalae</taxon>
        <taxon>rosids</taxon>
        <taxon>fabids</taxon>
        <taxon>Fabales</taxon>
        <taxon>Fabaceae</taxon>
        <taxon>Papilionoideae</taxon>
        <taxon>50 kb inversion clade</taxon>
        <taxon>NPAAA clade</taxon>
        <taxon>indigoferoid/millettioid clade</taxon>
        <taxon>Phaseoleae</taxon>
        <taxon>Cajanus</taxon>
    </lineage>
</organism>
<dbReference type="GO" id="GO:0003682">
    <property type="term" value="F:chromatin binding"/>
    <property type="evidence" value="ECO:0007669"/>
    <property type="project" value="TreeGrafter"/>
</dbReference>
<dbReference type="EMBL" id="KQ483987">
    <property type="protein sequence ID" value="KYP38594.1"/>
    <property type="molecule type" value="Genomic_DNA"/>
</dbReference>
<keyword evidence="5" id="KW-0067">ATP-binding</keyword>
<dbReference type="PANTHER" id="PTHR12172">
    <property type="entry name" value="CELL CYCLE CHECKPOINT PROTEIN RAD17"/>
    <property type="match status" value="1"/>
</dbReference>